<protein>
    <submittedName>
        <fullName evidence="2">Uncharacterized protein</fullName>
    </submittedName>
</protein>
<reference evidence="2" key="1">
    <citation type="submission" date="2021-02" db="EMBL/GenBank/DDBJ databases">
        <title>Infant gut strain persistence is associated with maternal origin, phylogeny, and functional potential including surface adhesion and iron acquisition.</title>
        <authorList>
            <person name="Lou Y.C."/>
        </authorList>
    </citation>
    <scope>NUCLEOTIDE SEQUENCE</scope>
    <source>
        <strain evidence="2">L3_101_367G1_dasL3_101_367G1_metabat.metabat.26</strain>
    </source>
</reference>
<dbReference type="Proteomes" id="UP000733372">
    <property type="component" value="Unassembled WGS sequence"/>
</dbReference>
<comment type="caution">
    <text evidence="2">The sequence shown here is derived from an EMBL/GenBank/DDBJ whole genome shotgun (WGS) entry which is preliminary data.</text>
</comment>
<feature type="region of interest" description="Disordered" evidence="1">
    <location>
        <begin position="55"/>
        <end position="77"/>
    </location>
</feature>
<evidence type="ECO:0000313" key="3">
    <source>
        <dbReference type="Proteomes" id="UP000733372"/>
    </source>
</evidence>
<sequence length="77" mass="8551">MGAKASFPEISAQEKPHNGGLKRAIVWRKVANIYAVKIHTGFIEVLRNTVHRKSGITGRRRTAPGCGPERAVREEPF</sequence>
<organism evidence="2 3">
    <name type="scientific">Faecalibacterium prausnitzii</name>
    <dbReference type="NCBI Taxonomy" id="853"/>
    <lineage>
        <taxon>Bacteria</taxon>
        <taxon>Bacillati</taxon>
        <taxon>Bacillota</taxon>
        <taxon>Clostridia</taxon>
        <taxon>Eubacteriales</taxon>
        <taxon>Oscillospiraceae</taxon>
        <taxon>Faecalibacterium</taxon>
    </lineage>
</organism>
<accession>A0A943G1G8</accession>
<evidence type="ECO:0000313" key="2">
    <source>
        <dbReference type="EMBL" id="MBS5688528.1"/>
    </source>
</evidence>
<gene>
    <name evidence="2" type="ORF">KHW66_11240</name>
</gene>
<dbReference type="RefSeq" id="WP_435142368.1">
    <property type="nucleotide sequence ID" value="NZ_CP170812.1"/>
</dbReference>
<proteinExistence type="predicted"/>
<name>A0A943G1G8_9FIRM</name>
<dbReference type="EMBL" id="JAGZAM010000027">
    <property type="protein sequence ID" value="MBS5688528.1"/>
    <property type="molecule type" value="Genomic_DNA"/>
</dbReference>
<evidence type="ECO:0000256" key="1">
    <source>
        <dbReference type="SAM" id="MobiDB-lite"/>
    </source>
</evidence>
<dbReference type="AlphaFoldDB" id="A0A943G1G8"/>